<dbReference type="Proteomes" id="UP001196413">
    <property type="component" value="Unassembled WGS sequence"/>
</dbReference>
<feature type="compositionally biased region" description="Low complexity" evidence="2">
    <location>
        <begin position="20"/>
        <end position="30"/>
    </location>
</feature>
<reference evidence="3" key="1">
    <citation type="submission" date="2021-06" db="EMBL/GenBank/DDBJ databases">
        <title>Parelaphostrongylus tenuis whole genome reference sequence.</title>
        <authorList>
            <person name="Garwood T.J."/>
            <person name="Larsen P.A."/>
            <person name="Fountain-Jones N.M."/>
            <person name="Garbe J.R."/>
            <person name="Macchietto M.G."/>
            <person name="Kania S.A."/>
            <person name="Gerhold R.W."/>
            <person name="Richards J.E."/>
            <person name="Wolf T.M."/>
        </authorList>
    </citation>
    <scope>NUCLEOTIDE SEQUENCE</scope>
    <source>
        <strain evidence="3">MNPRO001-30</strain>
        <tissue evidence="3">Meninges</tissue>
    </source>
</reference>
<proteinExistence type="inferred from homology"/>
<sequence>MSVADPVAQPSPAAEGPAETSTTSGTNTNNPLEGLNQAHSDLVKWCYQPHGSLADEQLKKLDEASVKREHVAYGFIALLSLYLLAGQQAFFLSALIAFTYPACVSVKVVRTKNSAEALNLLLYWIPFGFAALLDSTFVSDLPAYFFLKTCALTFLFLPQTQGAKLIYFYAIEPLAKLLDDSMKKYS</sequence>
<dbReference type="AlphaFoldDB" id="A0AAD5QUA8"/>
<dbReference type="PANTHER" id="PTHR12300:SF34">
    <property type="entry name" value="RECEPTOR EXPRESSION-ENHANCING PROTEIN"/>
    <property type="match status" value="1"/>
</dbReference>
<keyword evidence="1" id="KW-1133">Transmembrane helix</keyword>
<evidence type="ECO:0000256" key="2">
    <source>
        <dbReference type="SAM" id="MobiDB-lite"/>
    </source>
</evidence>
<feature type="region of interest" description="Disordered" evidence="2">
    <location>
        <begin position="1"/>
        <end position="33"/>
    </location>
</feature>
<evidence type="ECO:0000313" key="3">
    <source>
        <dbReference type="EMBL" id="KAJ1362155.1"/>
    </source>
</evidence>
<keyword evidence="4" id="KW-1185">Reference proteome</keyword>
<feature type="transmembrane region" description="Helical" evidence="1">
    <location>
        <begin position="75"/>
        <end position="100"/>
    </location>
</feature>
<organism evidence="3 4">
    <name type="scientific">Parelaphostrongylus tenuis</name>
    <name type="common">Meningeal worm</name>
    <dbReference type="NCBI Taxonomy" id="148309"/>
    <lineage>
        <taxon>Eukaryota</taxon>
        <taxon>Metazoa</taxon>
        <taxon>Ecdysozoa</taxon>
        <taxon>Nematoda</taxon>
        <taxon>Chromadorea</taxon>
        <taxon>Rhabditida</taxon>
        <taxon>Rhabditina</taxon>
        <taxon>Rhabditomorpha</taxon>
        <taxon>Strongyloidea</taxon>
        <taxon>Metastrongylidae</taxon>
        <taxon>Parelaphostrongylus</taxon>
    </lineage>
</organism>
<protein>
    <recommendedName>
        <fullName evidence="1">Receptor expression-enhancing protein</fullName>
    </recommendedName>
</protein>
<evidence type="ECO:0000256" key="1">
    <source>
        <dbReference type="RuleBase" id="RU362006"/>
    </source>
</evidence>
<gene>
    <name evidence="3" type="ORF">KIN20_021588</name>
</gene>
<dbReference type="InterPro" id="IPR004345">
    <property type="entry name" value="TB2_DP1_HVA22"/>
</dbReference>
<dbReference type="GO" id="GO:0016020">
    <property type="term" value="C:membrane"/>
    <property type="evidence" value="ECO:0007669"/>
    <property type="project" value="UniProtKB-SubCell"/>
</dbReference>
<keyword evidence="1" id="KW-0812">Transmembrane</keyword>
<keyword evidence="1" id="KW-0472">Membrane</keyword>
<dbReference type="Pfam" id="PF03134">
    <property type="entry name" value="TB2_DP1_HVA22"/>
    <property type="match status" value="1"/>
</dbReference>
<comment type="caution">
    <text evidence="3">The sequence shown here is derived from an EMBL/GenBank/DDBJ whole genome shotgun (WGS) entry which is preliminary data.</text>
</comment>
<dbReference type="EMBL" id="JAHQIW010004384">
    <property type="protein sequence ID" value="KAJ1362155.1"/>
    <property type="molecule type" value="Genomic_DNA"/>
</dbReference>
<name>A0AAD5QUA8_PARTN</name>
<accession>A0AAD5QUA8</accession>
<comment type="similarity">
    <text evidence="1">Belongs to the DP1 family.</text>
</comment>
<dbReference type="PANTHER" id="PTHR12300">
    <property type="entry name" value="HVA22-LIKE PROTEINS"/>
    <property type="match status" value="1"/>
</dbReference>
<feature type="transmembrane region" description="Helical" evidence="1">
    <location>
        <begin position="120"/>
        <end position="138"/>
    </location>
</feature>
<evidence type="ECO:0000313" key="4">
    <source>
        <dbReference type="Proteomes" id="UP001196413"/>
    </source>
</evidence>
<comment type="subcellular location">
    <subcellularLocation>
        <location evidence="1">Membrane</location>
        <topology evidence="1">Multi-pass membrane protein</topology>
    </subcellularLocation>
</comment>